<dbReference type="Gene3D" id="3.20.20.370">
    <property type="entry name" value="Glycoside hydrolase/deacetylase"/>
    <property type="match status" value="1"/>
</dbReference>
<dbReference type="Proteomes" id="UP000616143">
    <property type="component" value="Unassembled WGS sequence"/>
</dbReference>
<dbReference type="OrthoDB" id="10436at2157"/>
<dbReference type="InterPro" id="IPR037950">
    <property type="entry name" value="PgdA-like"/>
</dbReference>
<dbReference type="Proteomes" id="UP000276741">
    <property type="component" value="Chromosome"/>
</dbReference>
<keyword evidence="2" id="KW-0378">Hydrolase</keyword>
<organism evidence="2 4">
    <name type="scientific">Sulfodiicoccus acidiphilus</name>
    <dbReference type="NCBI Taxonomy" id="1670455"/>
    <lineage>
        <taxon>Archaea</taxon>
        <taxon>Thermoproteota</taxon>
        <taxon>Thermoprotei</taxon>
        <taxon>Sulfolobales</taxon>
        <taxon>Sulfolobaceae</taxon>
        <taxon>Sulfodiicoccus</taxon>
    </lineage>
</organism>
<dbReference type="EMBL" id="BMQS01000030">
    <property type="protein sequence ID" value="GGU04688.1"/>
    <property type="molecule type" value="Genomic_DNA"/>
</dbReference>
<dbReference type="CDD" id="cd10938">
    <property type="entry name" value="CE4_HpPgdA_like"/>
    <property type="match status" value="1"/>
</dbReference>
<dbReference type="RefSeq" id="WP_162299846.1">
    <property type="nucleotide sequence ID" value="NZ_AP018553.1"/>
</dbReference>
<dbReference type="GO" id="GO:0016810">
    <property type="term" value="F:hydrolase activity, acting on carbon-nitrogen (but not peptide) bonds"/>
    <property type="evidence" value="ECO:0007669"/>
    <property type="project" value="InterPro"/>
</dbReference>
<reference evidence="3" key="4">
    <citation type="submission" date="2020-09" db="EMBL/GenBank/DDBJ databases">
        <authorList>
            <person name="Sun Q."/>
            <person name="Ohkuma M."/>
        </authorList>
    </citation>
    <scope>NUCLEOTIDE SEQUENCE</scope>
    <source>
        <strain evidence="3">JCM 31740</strain>
    </source>
</reference>
<dbReference type="SUPFAM" id="SSF88713">
    <property type="entry name" value="Glycoside hydrolase/deacetylase"/>
    <property type="match status" value="1"/>
</dbReference>
<reference evidence="4" key="2">
    <citation type="submission" date="2018-04" db="EMBL/GenBank/DDBJ databases">
        <title>Complete genome sequence of Sulfodiicoccus acidiphilus strain HS-1.</title>
        <authorList>
            <person name="Sakai H.D."/>
            <person name="Kurosawa N."/>
        </authorList>
    </citation>
    <scope>NUCLEOTIDE SEQUENCE [LARGE SCALE GENOMIC DNA]</scope>
    <source>
        <strain evidence="4">HS-1</strain>
    </source>
</reference>
<dbReference type="GO" id="GO:0005975">
    <property type="term" value="P:carbohydrate metabolic process"/>
    <property type="evidence" value="ECO:0007669"/>
    <property type="project" value="InterPro"/>
</dbReference>
<feature type="domain" description="NodB homology" evidence="1">
    <location>
        <begin position="28"/>
        <end position="239"/>
    </location>
</feature>
<dbReference type="AlphaFoldDB" id="A0A348B622"/>
<evidence type="ECO:0000313" key="2">
    <source>
        <dbReference type="EMBL" id="BBD73624.1"/>
    </source>
</evidence>
<evidence type="ECO:0000259" key="1">
    <source>
        <dbReference type="PROSITE" id="PS51677"/>
    </source>
</evidence>
<dbReference type="Pfam" id="PF01522">
    <property type="entry name" value="Polysacc_deac_1"/>
    <property type="match status" value="1"/>
</dbReference>
<proteinExistence type="predicted"/>
<gene>
    <name evidence="3" type="primary">pgdA</name>
    <name evidence="3" type="ORF">GCM10007116_21600</name>
    <name evidence="2" type="ORF">HS1genome_2013</name>
</gene>
<accession>A0A348B622</accession>
<sequence>MKEIFVSIGADADSVAGWLGSYGGQDSPHDISRGVYASEVGIPRLLSLFKRKGIKVTWFLPGHTVESFPEETMMIYEHEHEIGAHGYSHENPVSMTPEQEEAVLVRSIELIRDLTGKKPVGNTAPWWEMSSVTVELLLKHGFKYDRSMADNDFQPFYARVNRRWTKIDYSKPAKEWMKPIYLGDLVDLVEYSANWMLDDLPPMMFNKHACNSYGFTNPRDIEQIWRDEFDWMYRNYDYAVFPLTIHPDVSGRPEVALMLERFIDYINTFPGVRWATYEEVTEDFRRRKPFQKALEEYKARQQRIAEYQKKLSK</sequence>
<dbReference type="PANTHER" id="PTHR47561:SF1">
    <property type="entry name" value="POLYSACCHARIDE DEACETYLASE FAMILY PROTEIN (AFU_ORTHOLOGUE AFUA_6G05030)"/>
    <property type="match status" value="1"/>
</dbReference>
<evidence type="ECO:0000313" key="4">
    <source>
        <dbReference type="Proteomes" id="UP000276741"/>
    </source>
</evidence>
<dbReference type="EC" id="3.5.1.-" evidence="2"/>
<protein>
    <submittedName>
        <fullName evidence="2">Peptidoglycan deacetylase</fullName>
        <ecNumber evidence="2">3.5.1.-</ecNumber>
    </submittedName>
</protein>
<keyword evidence="4" id="KW-1185">Reference proteome</keyword>
<evidence type="ECO:0000313" key="3">
    <source>
        <dbReference type="EMBL" id="GGU04688.1"/>
    </source>
</evidence>
<dbReference type="KEGG" id="sacd:HS1genome_2013"/>
<dbReference type="GeneID" id="38667479"/>
<dbReference type="PROSITE" id="PS51677">
    <property type="entry name" value="NODB"/>
    <property type="match status" value="1"/>
</dbReference>
<dbReference type="EMBL" id="AP018553">
    <property type="protein sequence ID" value="BBD73624.1"/>
    <property type="molecule type" value="Genomic_DNA"/>
</dbReference>
<name>A0A348B622_9CREN</name>
<dbReference type="InterPro" id="IPR002509">
    <property type="entry name" value="NODB_dom"/>
</dbReference>
<reference evidence="2" key="3">
    <citation type="journal article" date="2019" name="BMC Res. Notes">
        <title>Complete genome sequence of the Sulfodiicoccus acidiphilus strain HS-1T, the first crenarchaeon that lacks polB3, isolated from an acidic hot spring in Ohwaku-dani, Hakone, Japan.</title>
        <authorList>
            <person name="Sakai H.D."/>
            <person name="Kurosawa N."/>
        </authorList>
    </citation>
    <scope>NUCLEOTIDE SEQUENCE</scope>
    <source>
        <strain evidence="2">HS-1</strain>
    </source>
</reference>
<reference evidence="3" key="1">
    <citation type="journal article" date="2014" name="Int. J. Syst. Evol. Microbiol.">
        <title>Complete genome sequence of Corynebacterium casei LMG S-19264T (=DSM 44701T), isolated from a smear-ripened cheese.</title>
        <authorList>
            <consortium name="US DOE Joint Genome Institute (JGI-PGF)"/>
            <person name="Walter F."/>
            <person name="Albersmeier A."/>
            <person name="Kalinowski J."/>
            <person name="Ruckert C."/>
        </authorList>
    </citation>
    <scope>NUCLEOTIDE SEQUENCE</scope>
    <source>
        <strain evidence="3">JCM 31740</strain>
    </source>
</reference>
<dbReference type="PANTHER" id="PTHR47561">
    <property type="entry name" value="POLYSACCHARIDE DEACETYLASE FAMILY PROTEIN (AFU_ORTHOLOGUE AFUA_6G05030)"/>
    <property type="match status" value="1"/>
</dbReference>
<dbReference type="InterPro" id="IPR011330">
    <property type="entry name" value="Glyco_hydro/deAcase_b/a-brl"/>
</dbReference>